<dbReference type="AlphaFoldDB" id="A0AA39U6G8"/>
<comment type="caution">
    <text evidence="2">The sequence shown here is derived from an EMBL/GenBank/DDBJ whole genome shotgun (WGS) entry which is preliminary data.</text>
</comment>
<keyword evidence="3" id="KW-1185">Reference proteome</keyword>
<dbReference type="CDD" id="cd12261">
    <property type="entry name" value="RRM1_3_MRN1"/>
    <property type="match status" value="1"/>
</dbReference>
<evidence type="ECO:0000256" key="1">
    <source>
        <dbReference type="SAM" id="MobiDB-lite"/>
    </source>
</evidence>
<accession>A0AA39U6G8</accession>
<feature type="compositionally biased region" description="Acidic residues" evidence="1">
    <location>
        <begin position="389"/>
        <end position="402"/>
    </location>
</feature>
<dbReference type="Proteomes" id="UP001166286">
    <property type="component" value="Unassembled WGS sequence"/>
</dbReference>
<feature type="region of interest" description="Disordered" evidence="1">
    <location>
        <begin position="108"/>
        <end position="178"/>
    </location>
</feature>
<name>A0AA39U6G8_9LECA</name>
<dbReference type="InterPro" id="IPR012677">
    <property type="entry name" value="Nucleotide-bd_a/b_plait_sf"/>
</dbReference>
<evidence type="ECO:0000313" key="2">
    <source>
        <dbReference type="EMBL" id="KAK0508841.1"/>
    </source>
</evidence>
<feature type="region of interest" description="Disordered" evidence="1">
    <location>
        <begin position="389"/>
        <end position="424"/>
    </location>
</feature>
<dbReference type="InterPro" id="IPR035979">
    <property type="entry name" value="RBD_domain_sf"/>
</dbReference>
<dbReference type="Gene3D" id="3.30.70.330">
    <property type="match status" value="1"/>
</dbReference>
<dbReference type="EMBL" id="JAFEKC020000020">
    <property type="protein sequence ID" value="KAK0508841.1"/>
    <property type="molecule type" value="Genomic_DNA"/>
</dbReference>
<dbReference type="SUPFAM" id="SSF54928">
    <property type="entry name" value="RNA-binding domain, RBD"/>
    <property type="match status" value="1"/>
</dbReference>
<dbReference type="GO" id="GO:0003676">
    <property type="term" value="F:nucleic acid binding"/>
    <property type="evidence" value="ECO:0007669"/>
    <property type="project" value="InterPro"/>
</dbReference>
<evidence type="ECO:0000313" key="3">
    <source>
        <dbReference type="Proteomes" id="UP001166286"/>
    </source>
</evidence>
<feature type="compositionally biased region" description="Polar residues" evidence="1">
    <location>
        <begin position="143"/>
        <end position="154"/>
    </location>
</feature>
<protein>
    <recommendedName>
        <fullName evidence="4">Negative regulator of differentiation 1</fullName>
    </recommendedName>
</protein>
<gene>
    <name evidence="2" type="ORF">JMJ35_009117</name>
</gene>
<reference evidence="2" key="1">
    <citation type="submission" date="2023-03" db="EMBL/GenBank/DDBJ databases">
        <title>Complete genome of Cladonia borealis.</title>
        <authorList>
            <person name="Park H."/>
        </authorList>
    </citation>
    <scope>NUCLEOTIDE SEQUENCE</scope>
    <source>
        <strain evidence="2">ANT050790</strain>
    </source>
</reference>
<proteinExistence type="predicted"/>
<evidence type="ECO:0008006" key="4">
    <source>
        <dbReference type="Google" id="ProtNLM"/>
    </source>
</evidence>
<organism evidence="2 3">
    <name type="scientific">Cladonia borealis</name>
    <dbReference type="NCBI Taxonomy" id="184061"/>
    <lineage>
        <taxon>Eukaryota</taxon>
        <taxon>Fungi</taxon>
        <taxon>Dikarya</taxon>
        <taxon>Ascomycota</taxon>
        <taxon>Pezizomycotina</taxon>
        <taxon>Lecanoromycetes</taxon>
        <taxon>OSLEUM clade</taxon>
        <taxon>Lecanoromycetidae</taxon>
        <taxon>Lecanorales</taxon>
        <taxon>Lecanorineae</taxon>
        <taxon>Cladoniaceae</taxon>
        <taxon>Cladonia</taxon>
    </lineage>
</organism>
<sequence length="424" mass="47917">MAATVTIDKSYFETLLRRAEFHTSGRDLTTPMNIPVVSIPKVDHDNLLRMAQEYASLKHALFNGGIEPETLEILIRGGSIGPTNQYGDQEHPGDGGVSLFSRPQKTQVTMSRPSDDSWAESTSNWPPKSAGNGHYHQGYTKGKTPSFSRHNSSAQEDDISWDPEIDKDEQGLTVPRIERKRYARDEQRTIVAKNLSDRTTHKDIVDFVRGGLVLDIYLRSNERSASISFVEGSAAQEFMNHVKRNDVYIHGKRLEFSWNDRQFVLPGHVANKIGIGATRNLVIRNCHTNITEERLREDLDHIHNLVIIDIYFSNADCHLSLNSIHNSLFARTCMMSRAAYKGMRIEWYPDECAQPLPKIQHISKKENLAPPPAKKAKAMMNRFQMLNMDDNDTEEGSEEGELLSELSSLNINHRSPWNPGPVAA</sequence>
<feature type="compositionally biased region" description="Acidic residues" evidence="1">
    <location>
        <begin position="155"/>
        <end position="167"/>
    </location>
</feature>